<dbReference type="STRING" id="44742.AXF13_13715"/>
<accession>A0A0X8JLR5</accession>
<evidence type="ECO:0000259" key="3">
    <source>
        <dbReference type="PROSITE" id="PS51186"/>
    </source>
</evidence>
<dbReference type="Pfam" id="PF00583">
    <property type="entry name" value="Acetyltransf_1"/>
    <property type="match status" value="1"/>
</dbReference>
<evidence type="ECO:0000256" key="2">
    <source>
        <dbReference type="ARBA" id="ARBA00023315"/>
    </source>
</evidence>
<dbReference type="CDD" id="cd04301">
    <property type="entry name" value="NAT_SF"/>
    <property type="match status" value="1"/>
</dbReference>
<dbReference type="PANTHER" id="PTHR43420:SF47">
    <property type="entry name" value="N-ACETYLTRANSFERASE DOMAIN-CONTAINING PROTEIN"/>
    <property type="match status" value="1"/>
</dbReference>
<dbReference type="KEGG" id="dfi:AXF13_13715"/>
<dbReference type="InterPro" id="IPR050680">
    <property type="entry name" value="YpeA/RimI_acetyltransf"/>
</dbReference>
<organism evidence="4 5">
    <name type="scientific">Desulfovibrio fairfieldensis</name>
    <dbReference type="NCBI Taxonomy" id="44742"/>
    <lineage>
        <taxon>Bacteria</taxon>
        <taxon>Pseudomonadati</taxon>
        <taxon>Thermodesulfobacteriota</taxon>
        <taxon>Desulfovibrionia</taxon>
        <taxon>Desulfovibrionales</taxon>
        <taxon>Desulfovibrionaceae</taxon>
        <taxon>Desulfovibrio</taxon>
    </lineage>
</organism>
<protein>
    <submittedName>
        <fullName evidence="4">Acetyltransferase</fullName>
    </submittedName>
</protein>
<dbReference type="PANTHER" id="PTHR43420">
    <property type="entry name" value="ACETYLTRANSFERASE"/>
    <property type="match status" value="1"/>
</dbReference>
<dbReference type="RefSeq" id="WP_062254083.1">
    <property type="nucleotide sequence ID" value="NZ_CP014229.1"/>
</dbReference>
<dbReference type="EMBL" id="CP014229">
    <property type="protein sequence ID" value="AMD91094.1"/>
    <property type="molecule type" value="Genomic_DNA"/>
</dbReference>
<keyword evidence="5" id="KW-1185">Reference proteome</keyword>
<dbReference type="InterPro" id="IPR000182">
    <property type="entry name" value="GNAT_dom"/>
</dbReference>
<name>A0A0X8JLR5_9BACT</name>
<dbReference type="AlphaFoldDB" id="A0A0X8JLR5"/>
<dbReference type="InterPro" id="IPR016181">
    <property type="entry name" value="Acyl_CoA_acyltransferase"/>
</dbReference>
<evidence type="ECO:0000313" key="5">
    <source>
        <dbReference type="Proteomes" id="UP000069241"/>
    </source>
</evidence>
<evidence type="ECO:0000313" key="4">
    <source>
        <dbReference type="EMBL" id="AMD91094.1"/>
    </source>
</evidence>
<feature type="domain" description="N-acetyltransferase" evidence="3">
    <location>
        <begin position="1"/>
        <end position="153"/>
    </location>
</feature>
<keyword evidence="2" id="KW-0012">Acyltransferase</keyword>
<sequence length="153" mass="17375">MCIVRAERPDLEEILRLQYLAYQSEARLLNNFSIPPLRESLEDLVRQFEAGMVFLKAVDTDGGLRGSVRARAAQGTVYVGKLMVHPQYQGKGLGTRLLAALESAMGSIVPQARYELFTSTQSLRNLRLYERAGYRPFREEEPEPGLRLVFLEK</sequence>
<dbReference type="Gene3D" id="3.40.630.30">
    <property type="match status" value="1"/>
</dbReference>
<dbReference type="SUPFAM" id="SSF55729">
    <property type="entry name" value="Acyl-CoA N-acyltransferases (Nat)"/>
    <property type="match status" value="1"/>
</dbReference>
<reference evidence="5" key="1">
    <citation type="submission" date="2016-02" db="EMBL/GenBank/DDBJ databases">
        <authorList>
            <person name="Holder M.E."/>
            <person name="Ajami N.J."/>
            <person name="Petrosino J.F."/>
        </authorList>
    </citation>
    <scope>NUCLEOTIDE SEQUENCE [LARGE SCALE GENOMIC DNA]</scope>
    <source>
        <strain evidence="5">CCUG 45958</strain>
    </source>
</reference>
<evidence type="ECO:0000256" key="1">
    <source>
        <dbReference type="ARBA" id="ARBA00022679"/>
    </source>
</evidence>
<dbReference type="GO" id="GO:0016747">
    <property type="term" value="F:acyltransferase activity, transferring groups other than amino-acyl groups"/>
    <property type="evidence" value="ECO:0007669"/>
    <property type="project" value="InterPro"/>
</dbReference>
<gene>
    <name evidence="4" type="ORF">AXF13_13715</name>
</gene>
<keyword evidence="1 4" id="KW-0808">Transferase</keyword>
<dbReference type="Proteomes" id="UP000069241">
    <property type="component" value="Chromosome"/>
</dbReference>
<dbReference type="PROSITE" id="PS51186">
    <property type="entry name" value="GNAT"/>
    <property type="match status" value="1"/>
</dbReference>
<proteinExistence type="predicted"/>